<dbReference type="Proteomes" id="UP000095284">
    <property type="component" value="Unplaced"/>
</dbReference>
<accession>A0A1I7RIZ0</accession>
<evidence type="ECO:0000313" key="1">
    <source>
        <dbReference type="Proteomes" id="UP000095284"/>
    </source>
</evidence>
<evidence type="ECO:0000313" key="2">
    <source>
        <dbReference type="WBParaSite" id="BXY_0067200.1"/>
    </source>
</evidence>
<organism evidence="1 2">
    <name type="scientific">Bursaphelenchus xylophilus</name>
    <name type="common">Pinewood nematode worm</name>
    <name type="synonym">Aphelenchoides xylophilus</name>
    <dbReference type="NCBI Taxonomy" id="6326"/>
    <lineage>
        <taxon>Eukaryota</taxon>
        <taxon>Metazoa</taxon>
        <taxon>Ecdysozoa</taxon>
        <taxon>Nematoda</taxon>
        <taxon>Chromadorea</taxon>
        <taxon>Rhabditida</taxon>
        <taxon>Tylenchina</taxon>
        <taxon>Tylenchomorpha</taxon>
        <taxon>Aphelenchoidea</taxon>
        <taxon>Aphelenchoididae</taxon>
        <taxon>Bursaphelenchus</taxon>
    </lineage>
</organism>
<reference evidence="2" key="1">
    <citation type="submission" date="2016-11" db="UniProtKB">
        <authorList>
            <consortium name="WormBaseParasite"/>
        </authorList>
    </citation>
    <scope>IDENTIFICATION</scope>
</reference>
<dbReference type="AlphaFoldDB" id="A0A1I7RIZ0"/>
<sequence length="76" mass="8355">MDRAETSNRAVVFGPPDQHTIFVYCELFTGPPNSGVCGHYREQLCRGRVISAAVGFVIAVRNCRPIRDELMSSPSA</sequence>
<name>A0A1I7RIZ0_BURXY</name>
<proteinExistence type="predicted"/>
<dbReference type="WBParaSite" id="BXY_0067200.1">
    <property type="protein sequence ID" value="BXY_0067200.1"/>
    <property type="gene ID" value="BXY_0067200"/>
</dbReference>
<protein>
    <submittedName>
        <fullName evidence="2">ZP domain-containing protein</fullName>
    </submittedName>
</protein>